<gene>
    <name evidence="1" type="ORF">BDV29DRAFT_162459</name>
</gene>
<reference evidence="1 2" key="1">
    <citation type="submission" date="2019-04" db="EMBL/GenBank/DDBJ databases">
        <title>Friends and foes A comparative genomics study of 23 Aspergillus species from section Flavi.</title>
        <authorList>
            <consortium name="DOE Joint Genome Institute"/>
            <person name="Kjaerbolling I."/>
            <person name="Vesth T."/>
            <person name="Frisvad J.C."/>
            <person name="Nybo J.L."/>
            <person name="Theobald S."/>
            <person name="Kildgaard S."/>
            <person name="Isbrandt T."/>
            <person name="Kuo A."/>
            <person name="Sato A."/>
            <person name="Lyhne E.K."/>
            <person name="Kogle M.E."/>
            <person name="Wiebenga A."/>
            <person name="Kun R.S."/>
            <person name="Lubbers R.J."/>
            <person name="Makela M.R."/>
            <person name="Barry K."/>
            <person name="Chovatia M."/>
            <person name="Clum A."/>
            <person name="Daum C."/>
            <person name="Haridas S."/>
            <person name="He G."/>
            <person name="LaButti K."/>
            <person name="Lipzen A."/>
            <person name="Mondo S."/>
            <person name="Riley R."/>
            <person name="Salamov A."/>
            <person name="Simmons B.A."/>
            <person name="Magnuson J.K."/>
            <person name="Henrissat B."/>
            <person name="Mortensen U.H."/>
            <person name="Larsen T.O."/>
            <person name="Devries R.P."/>
            <person name="Grigoriev I.V."/>
            <person name="Machida M."/>
            <person name="Baker S.E."/>
            <person name="Andersen M.R."/>
        </authorList>
    </citation>
    <scope>NUCLEOTIDE SEQUENCE [LARGE SCALE GENOMIC DNA]</scope>
    <source>
        <strain evidence="1 2">CBS 151.66</strain>
    </source>
</reference>
<sequence length="218" mass="23138">MSALTADIVVFLAQGPRLSPDFGVTPPTIDSYAADLGAIFYYANLESDVVLNQPLASLPRVNAATVANATKGADAAQPTNISLSPQTLYSCEQRVSTIQSEGVAGTIKAIVDMDIASVDSAKSLNSRDRAKTKLINSLSTSDIGFSRANKAVAAWDNRDRDLEDLGLRTLMLTVAEDLVGGPAGTVQMANMVANAQVKVLTGAGHHPMWENIRTPEHW</sequence>
<evidence type="ECO:0000313" key="1">
    <source>
        <dbReference type="EMBL" id="KAB8068357.1"/>
    </source>
</evidence>
<dbReference type="OrthoDB" id="190201at2759"/>
<accession>A0A5N5WKZ8</accession>
<dbReference type="SUPFAM" id="SSF53474">
    <property type="entry name" value="alpha/beta-Hydrolases"/>
    <property type="match status" value="1"/>
</dbReference>
<evidence type="ECO:0000313" key="2">
    <source>
        <dbReference type="Proteomes" id="UP000326565"/>
    </source>
</evidence>
<name>A0A5N5WKZ8_9EURO</name>
<dbReference type="EMBL" id="ML732398">
    <property type="protein sequence ID" value="KAB8068357.1"/>
    <property type="molecule type" value="Genomic_DNA"/>
</dbReference>
<dbReference type="Gene3D" id="3.40.50.1820">
    <property type="entry name" value="alpha/beta hydrolase"/>
    <property type="match status" value="1"/>
</dbReference>
<dbReference type="AlphaFoldDB" id="A0A5N5WKZ8"/>
<protein>
    <submittedName>
        <fullName evidence="1">Uncharacterized protein</fullName>
    </submittedName>
</protein>
<dbReference type="Proteomes" id="UP000326565">
    <property type="component" value="Unassembled WGS sequence"/>
</dbReference>
<keyword evidence="2" id="KW-1185">Reference proteome</keyword>
<organism evidence="1 2">
    <name type="scientific">Aspergillus leporis</name>
    <dbReference type="NCBI Taxonomy" id="41062"/>
    <lineage>
        <taxon>Eukaryota</taxon>
        <taxon>Fungi</taxon>
        <taxon>Dikarya</taxon>
        <taxon>Ascomycota</taxon>
        <taxon>Pezizomycotina</taxon>
        <taxon>Eurotiomycetes</taxon>
        <taxon>Eurotiomycetidae</taxon>
        <taxon>Eurotiales</taxon>
        <taxon>Aspergillaceae</taxon>
        <taxon>Aspergillus</taxon>
        <taxon>Aspergillus subgen. Circumdati</taxon>
    </lineage>
</organism>
<proteinExistence type="predicted"/>
<dbReference type="InterPro" id="IPR029058">
    <property type="entry name" value="AB_hydrolase_fold"/>
</dbReference>